<dbReference type="InterPro" id="IPR011701">
    <property type="entry name" value="MFS"/>
</dbReference>
<feature type="transmembrane region" description="Helical" evidence="4">
    <location>
        <begin position="303"/>
        <end position="326"/>
    </location>
</feature>
<dbReference type="Proteomes" id="UP000262004">
    <property type="component" value="Chromosome"/>
</dbReference>
<dbReference type="Gene3D" id="1.20.1250.20">
    <property type="entry name" value="MFS general substrate transporter like domains"/>
    <property type="match status" value="2"/>
</dbReference>
<evidence type="ECO:0000259" key="5">
    <source>
        <dbReference type="PROSITE" id="PS50850"/>
    </source>
</evidence>
<organism evidence="6 7">
    <name type="scientific">Hydrogenophilus thermoluteolus</name>
    <name type="common">Pseudomonas hydrogenothermophila</name>
    <dbReference type="NCBI Taxonomy" id="297"/>
    <lineage>
        <taxon>Bacteria</taxon>
        <taxon>Pseudomonadati</taxon>
        <taxon>Pseudomonadota</taxon>
        <taxon>Hydrogenophilia</taxon>
        <taxon>Hydrogenophilales</taxon>
        <taxon>Hydrogenophilaceae</taxon>
        <taxon>Hydrogenophilus</taxon>
    </lineage>
</organism>
<dbReference type="RefSeq" id="WP_119335603.1">
    <property type="nucleotide sequence ID" value="NZ_AP018558.1"/>
</dbReference>
<reference evidence="6 7" key="1">
    <citation type="submission" date="2018-04" db="EMBL/GenBank/DDBJ databases">
        <title>Complete genome sequence of Hydrogenophilus thermoluteolus TH-1.</title>
        <authorList>
            <person name="Arai H."/>
        </authorList>
    </citation>
    <scope>NUCLEOTIDE SEQUENCE [LARGE SCALE GENOMIC DNA]</scope>
    <source>
        <strain evidence="6 7">TH-1</strain>
    </source>
</reference>
<dbReference type="EMBL" id="AP018558">
    <property type="protein sequence ID" value="BBD77913.1"/>
    <property type="molecule type" value="Genomic_DNA"/>
</dbReference>
<feature type="transmembrane region" description="Helical" evidence="4">
    <location>
        <begin position="279"/>
        <end position="297"/>
    </location>
</feature>
<evidence type="ECO:0000256" key="1">
    <source>
        <dbReference type="ARBA" id="ARBA00022692"/>
    </source>
</evidence>
<gene>
    <name evidence="6" type="ORF">HPTL_1653</name>
</gene>
<name>A0A2Z6DZJ8_HYDTE</name>
<dbReference type="InterPro" id="IPR036259">
    <property type="entry name" value="MFS_trans_sf"/>
</dbReference>
<dbReference type="PROSITE" id="PS50850">
    <property type="entry name" value="MFS"/>
    <property type="match status" value="1"/>
</dbReference>
<keyword evidence="2 4" id="KW-1133">Transmembrane helix</keyword>
<keyword evidence="3 4" id="KW-0472">Membrane</keyword>
<accession>A0A2Z6DZJ8</accession>
<dbReference type="OrthoDB" id="9803985at2"/>
<feature type="transmembrane region" description="Helical" evidence="4">
    <location>
        <begin position="167"/>
        <end position="187"/>
    </location>
</feature>
<proteinExistence type="predicted"/>
<evidence type="ECO:0000256" key="3">
    <source>
        <dbReference type="ARBA" id="ARBA00023136"/>
    </source>
</evidence>
<dbReference type="InterPro" id="IPR020846">
    <property type="entry name" value="MFS_dom"/>
</dbReference>
<sequence length="392" mass="41647">MTIASLPRSVVALGFVSLLMDLSSEMIHSLLPLFLVTILGASPVAIGIIEGIAEATAAMVKIFSGTLSDRFQRRKPLILLGYGLAAVSKPLFPLANSVETVLTARFLDRIGKGIRGAPRDALIADVTPETQRGAAYGLRQAMDTMGAFLGPLTAALLMATTDDNFHLVFWVASLPALLAVAFILFAVTEPPRSTQTHPSRTPITLAAARELPLRFWSILALAAILALARFSEAFLLLRAENLGLAATWTPLVLIAMNLVYAVSAYPFGKGFDSGQRRALLLWGIGFLIVADLLLALADHFWFVYVGAMFWGLHMGATQGLLSAWVAENAPHHLRGTAFGLFNLISGVALLGASTLAGGLWSGIGPKATFLSGAAFATIAAIGLIASRAWQNR</sequence>
<dbReference type="SUPFAM" id="SSF103473">
    <property type="entry name" value="MFS general substrate transporter"/>
    <property type="match status" value="1"/>
</dbReference>
<feature type="transmembrane region" description="Helical" evidence="4">
    <location>
        <begin position="338"/>
        <end position="363"/>
    </location>
</feature>
<dbReference type="KEGG" id="htl:HPTL_1653"/>
<keyword evidence="7" id="KW-1185">Reference proteome</keyword>
<evidence type="ECO:0000313" key="6">
    <source>
        <dbReference type="EMBL" id="BBD77913.1"/>
    </source>
</evidence>
<dbReference type="AlphaFoldDB" id="A0A2Z6DZJ8"/>
<feature type="domain" description="Major facilitator superfamily (MFS) profile" evidence="5">
    <location>
        <begin position="9"/>
        <end position="391"/>
    </location>
</feature>
<dbReference type="GO" id="GO:0022857">
    <property type="term" value="F:transmembrane transporter activity"/>
    <property type="evidence" value="ECO:0007669"/>
    <property type="project" value="InterPro"/>
</dbReference>
<feature type="transmembrane region" description="Helical" evidence="4">
    <location>
        <begin position="33"/>
        <end position="53"/>
    </location>
</feature>
<dbReference type="PANTHER" id="PTHR23518:SF2">
    <property type="entry name" value="MAJOR FACILITATOR SUPERFAMILY TRANSPORTER"/>
    <property type="match status" value="1"/>
</dbReference>
<dbReference type="CDD" id="cd17370">
    <property type="entry name" value="MFS_MJ1317_like"/>
    <property type="match status" value="1"/>
</dbReference>
<protein>
    <submittedName>
        <fullName evidence="6">MFS transporter</fullName>
    </submittedName>
</protein>
<feature type="transmembrane region" description="Helical" evidence="4">
    <location>
        <begin position="248"/>
        <end position="267"/>
    </location>
</feature>
<evidence type="ECO:0000256" key="4">
    <source>
        <dbReference type="SAM" id="Phobius"/>
    </source>
</evidence>
<feature type="transmembrane region" description="Helical" evidence="4">
    <location>
        <begin position="369"/>
        <end position="389"/>
    </location>
</feature>
<evidence type="ECO:0000313" key="7">
    <source>
        <dbReference type="Proteomes" id="UP000262004"/>
    </source>
</evidence>
<evidence type="ECO:0000256" key="2">
    <source>
        <dbReference type="ARBA" id="ARBA00022989"/>
    </source>
</evidence>
<keyword evidence="1 4" id="KW-0812">Transmembrane</keyword>
<dbReference type="PANTHER" id="PTHR23518">
    <property type="entry name" value="C-METHYLTRANSFERASE"/>
    <property type="match status" value="1"/>
</dbReference>
<dbReference type="Pfam" id="PF07690">
    <property type="entry name" value="MFS_1"/>
    <property type="match status" value="1"/>
</dbReference>
<feature type="transmembrane region" description="Helical" evidence="4">
    <location>
        <begin position="215"/>
        <end position="236"/>
    </location>
</feature>